<organism evidence="1">
    <name type="scientific">Lepeophtheirus salmonis</name>
    <name type="common">Salmon louse</name>
    <name type="synonym">Caligus salmonis</name>
    <dbReference type="NCBI Taxonomy" id="72036"/>
    <lineage>
        <taxon>Eukaryota</taxon>
        <taxon>Metazoa</taxon>
        <taxon>Ecdysozoa</taxon>
        <taxon>Arthropoda</taxon>
        <taxon>Crustacea</taxon>
        <taxon>Multicrustacea</taxon>
        <taxon>Hexanauplia</taxon>
        <taxon>Copepoda</taxon>
        <taxon>Siphonostomatoida</taxon>
        <taxon>Caligidae</taxon>
        <taxon>Lepeophtheirus</taxon>
    </lineage>
</organism>
<proteinExistence type="predicted"/>
<protein>
    <submittedName>
        <fullName evidence="1">Uncharacterized protein</fullName>
    </submittedName>
</protein>
<dbReference type="AlphaFoldDB" id="A0A0K2T898"/>
<sequence length="44" mass="5098">NVIFFQKVSSTNDQAHFSFCYATKLSNLVYIEISHSNHVNDLKH</sequence>
<reference evidence="1" key="1">
    <citation type="submission" date="2014-05" db="EMBL/GenBank/DDBJ databases">
        <authorList>
            <person name="Chronopoulou M."/>
        </authorList>
    </citation>
    <scope>NUCLEOTIDE SEQUENCE</scope>
    <source>
        <tissue evidence="1">Whole organism</tissue>
    </source>
</reference>
<accession>A0A0K2T898</accession>
<name>A0A0K2T898_LEPSM</name>
<feature type="non-terminal residue" evidence="1">
    <location>
        <position position="1"/>
    </location>
</feature>
<dbReference type="EMBL" id="HACA01004953">
    <property type="protein sequence ID" value="CDW22314.1"/>
    <property type="molecule type" value="Transcribed_RNA"/>
</dbReference>
<evidence type="ECO:0000313" key="1">
    <source>
        <dbReference type="EMBL" id="CDW22314.1"/>
    </source>
</evidence>